<gene>
    <name evidence="7" type="ORF">BGO89_01335</name>
</gene>
<evidence type="ECO:0000256" key="1">
    <source>
        <dbReference type="ARBA" id="ARBA00022448"/>
    </source>
</evidence>
<dbReference type="Pfam" id="PF02085">
    <property type="entry name" value="Cytochrom_CIII"/>
    <property type="match status" value="1"/>
</dbReference>
<feature type="domain" description="Class III cytochrome C" evidence="6">
    <location>
        <begin position="20"/>
        <end position="74"/>
    </location>
</feature>
<keyword evidence="4" id="KW-0249">Electron transport</keyword>
<dbReference type="PANTHER" id="PTHR39425:SF1">
    <property type="entry name" value="CYTOCHROME C7-LIKE DOMAIN-CONTAINING PROTEIN"/>
    <property type="match status" value="1"/>
</dbReference>
<evidence type="ECO:0000313" key="8">
    <source>
        <dbReference type="Proteomes" id="UP000184233"/>
    </source>
</evidence>
<keyword evidence="3" id="KW-0479">Metal-binding</keyword>
<reference evidence="7 8" key="1">
    <citation type="submission" date="2016-09" db="EMBL/GenBank/DDBJ databases">
        <title>Genome-resolved meta-omics ties microbial dynamics to process performance in biotechnology for thiocyanate degradation.</title>
        <authorList>
            <person name="Kantor R.S."/>
            <person name="Huddy R.J."/>
            <person name="Iyer R."/>
            <person name="Thomas B.C."/>
            <person name="Brown C.T."/>
            <person name="Anantharaman K."/>
            <person name="Tringe S."/>
            <person name="Hettich R.L."/>
            <person name="Harrison S.T."/>
            <person name="Banfield J.F."/>
        </authorList>
    </citation>
    <scope>NUCLEOTIDE SEQUENCE [LARGE SCALE GENOMIC DNA]</scope>
    <source>
        <strain evidence="7">59-99</strain>
    </source>
</reference>
<dbReference type="GO" id="GO:0020037">
    <property type="term" value="F:heme binding"/>
    <property type="evidence" value="ECO:0007669"/>
    <property type="project" value="InterPro"/>
</dbReference>
<keyword evidence="5" id="KW-0408">Iron</keyword>
<dbReference type="EMBL" id="MKVH01000002">
    <property type="protein sequence ID" value="OJX61253.1"/>
    <property type="molecule type" value="Genomic_DNA"/>
</dbReference>
<accession>A0A1M3L6Q0</accession>
<evidence type="ECO:0000256" key="2">
    <source>
        <dbReference type="ARBA" id="ARBA00022617"/>
    </source>
</evidence>
<dbReference type="PANTHER" id="PTHR39425">
    <property type="entry name" value="LIPOPROTEIN CYTOCHROME C"/>
    <property type="match status" value="1"/>
</dbReference>
<keyword evidence="2" id="KW-0349">Heme</keyword>
<dbReference type="GO" id="GO:0009055">
    <property type="term" value="F:electron transfer activity"/>
    <property type="evidence" value="ECO:0007669"/>
    <property type="project" value="InterPro"/>
</dbReference>
<protein>
    <recommendedName>
        <fullName evidence="6">Class III cytochrome C domain-containing protein</fullName>
    </recommendedName>
</protein>
<organism evidence="7 8">
    <name type="scientific">Candidatus Kapaibacterium thiocyanatum</name>
    <dbReference type="NCBI Taxonomy" id="1895771"/>
    <lineage>
        <taxon>Bacteria</taxon>
        <taxon>Pseudomonadati</taxon>
        <taxon>Candidatus Kapaibacteriota</taxon>
        <taxon>Candidatus Kapaibacteriia</taxon>
        <taxon>Candidatus Kapaibacteriales</taxon>
        <taxon>Candidatus Kapaibacteriaceae</taxon>
        <taxon>Candidatus Kapaibacterium</taxon>
    </lineage>
</organism>
<dbReference type="Gene3D" id="3.90.10.10">
    <property type="entry name" value="Cytochrome C3"/>
    <property type="match status" value="2"/>
</dbReference>
<proteinExistence type="predicted"/>
<dbReference type="CDD" id="cd08168">
    <property type="entry name" value="Cytochrom_C3"/>
    <property type="match status" value="1"/>
</dbReference>
<dbReference type="GO" id="GO:0046872">
    <property type="term" value="F:metal ion binding"/>
    <property type="evidence" value="ECO:0007669"/>
    <property type="project" value="UniProtKB-KW"/>
</dbReference>
<evidence type="ECO:0000256" key="5">
    <source>
        <dbReference type="ARBA" id="ARBA00023004"/>
    </source>
</evidence>
<name>A0A1M3L6Q0_9BACT</name>
<evidence type="ECO:0000259" key="6">
    <source>
        <dbReference type="Pfam" id="PF02085"/>
    </source>
</evidence>
<dbReference type="AlphaFoldDB" id="A0A1M3L6Q0"/>
<comment type="caution">
    <text evidence="7">The sequence shown here is derived from an EMBL/GenBank/DDBJ whole genome shotgun (WGS) entry which is preliminary data.</text>
</comment>
<sequence length="226" mass="25117">MFLVGYFGFRNDVADVGYRPEQPVPFSHKLHAGNLQISCQYCHTGVEVSAHSPVPSTQTCMNCHTLVKSDSPKLKLVRESFETGTPIEWVRIHKVPDYAHFNHSRHIRAQIDCKSCHGPIEEMGVVSQYKPLTMGWCLDCHRNPEDRIVGARPISGIFTGVMHDVKNLKDSAYLYTPIKAQVAEAKPLTEPAFGAYQSPVPAHQVDGIPHPKQAGLGPENCSSCHY</sequence>
<dbReference type="InterPro" id="IPR020942">
    <property type="entry name" value="Cyt_c_III_dom"/>
</dbReference>
<dbReference type="SUPFAM" id="SSF48695">
    <property type="entry name" value="Multiheme cytochromes"/>
    <property type="match status" value="1"/>
</dbReference>
<dbReference type="STRING" id="1895771.BGO89_01335"/>
<dbReference type="Proteomes" id="UP000184233">
    <property type="component" value="Unassembled WGS sequence"/>
</dbReference>
<evidence type="ECO:0000313" key="7">
    <source>
        <dbReference type="EMBL" id="OJX61253.1"/>
    </source>
</evidence>
<keyword evidence="1" id="KW-0813">Transport</keyword>
<evidence type="ECO:0000256" key="4">
    <source>
        <dbReference type="ARBA" id="ARBA00022982"/>
    </source>
</evidence>
<dbReference type="InterPro" id="IPR036280">
    <property type="entry name" value="Multihaem_cyt_sf"/>
</dbReference>
<evidence type="ECO:0000256" key="3">
    <source>
        <dbReference type="ARBA" id="ARBA00022723"/>
    </source>
</evidence>